<dbReference type="AlphaFoldDB" id="A0A2P5VXA7"/>
<feature type="region of interest" description="Disordered" evidence="1">
    <location>
        <begin position="86"/>
        <end position="120"/>
    </location>
</feature>
<dbReference type="EMBL" id="KZ670354">
    <property type="protein sequence ID" value="PPR83439.1"/>
    <property type="molecule type" value="Genomic_DNA"/>
</dbReference>
<gene>
    <name evidence="2" type="ORF">GOBAR_AA37272</name>
</gene>
<feature type="region of interest" description="Disordered" evidence="1">
    <location>
        <begin position="1"/>
        <end position="25"/>
    </location>
</feature>
<feature type="compositionally biased region" description="Polar residues" evidence="1">
    <location>
        <begin position="16"/>
        <end position="25"/>
    </location>
</feature>
<dbReference type="OrthoDB" id="10566232at2759"/>
<evidence type="ECO:0000313" key="2">
    <source>
        <dbReference type="EMBL" id="PPR83439.1"/>
    </source>
</evidence>
<organism evidence="2 3">
    <name type="scientific">Gossypium barbadense</name>
    <name type="common">Sea Island cotton</name>
    <name type="synonym">Hibiscus barbadensis</name>
    <dbReference type="NCBI Taxonomy" id="3634"/>
    <lineage>
        <taxon>Eukaryota</taxon>
        <taxon>Viridiplantae</taxon>
        <taxon>Streptophyta</taxon>
        <taxon>Embryophyta</taxon>
        <taxon>Tracheophyta</taxon>
        <taxon>Spermatophyta</taxon>
        <taxon>Magnoliopsida</taxon>
        <taxon>eudicotyledons</taxon>
        <taxon>Gunneridae</taxon>
        <taxon>Pentapetalae</taxon>
        <taxon>rosids</taxon>
        <taxon>malvids</taxon>
        <taxon>Malvales</taxon>
        <taxon>Malvaceae</taxon>
        <taxon>Malvoideae</taxon>
        <taxon>Gossypium</taxon>
    </lineage>
</organism>
<name>A0A2P5VXA7_GOSBA</name>
<reference evidence="2 3" key="1">
    <citation type="submission" date="2015-01" db="EMBL/GenBank/DDBJ databases">
        <title>Genome of allotetraploid Gossypium barbadense reveals genomic plasticity and fiber elongation in cotton evolution.</title>
        <authorList>
            <person name="Chen X."/>
            <person name="Liu X."/>
            <person name="Zhao B."/>
            <person name="Zheng H."/>
            <person name="Hu Y."/>
            <person name="Lu G."/>
            <person name="Yang C."/>
            <person name="Chen J."/>
            <person name="Shan C."/>
            <person name="Zhang L."/>
            <person name="Zhou Y."/>
            <person name="Wang L."/>
            <person name="Guo W."/>
            <person name="Bai Y."/>
            <person name="Ruan J."/>
            <person name="Shangguan X."/>
            <person name="Mao Y."/>
            <person name="Jiang J."/>
            <person name="Zhu Y."/>
            <person name="Lei J."/>
            <person name="Kang H."/>
            <person name="Chen S."/>
            <person name="He X."/>
            <person name="Wang R."/>
            <person name="Wang Y."/>
            <person name="Chen J."/>
            <person name="Wang L."/>
            <person name="Yu S."/>
            <person name="Wang B."/>
            <person name="Wei J."/>
            <person name="Song S."/>
            <person name="Lu X."/>
            <person name="Gao Z."/>
            <person name="Gu W."/>
            <person name="Deng X."/>
            <person name="Ma D."/>
            <person name="Wang S."/>
            <person name="Liang W."/>
            <person name="Fang L."/>
            <person name="Cai C."/>
            <person name="Zhu X."/>
            <person name="Zhou B."/>
            <person name="Zhang Y."/>
            <person name="Chen Z."/>
            <person name="Xu S."/>
            <person name="Zhu R."/>
            <person name="Wang S."/>
            <person name="Zhang T."/>
            <person name="Zhao G."/>
        </authorList>
    </citation>
    <scope>NUCLEOTIDE SEQUENCE [LARGE SCALE GENOMIC DNA]</scope>
    <source>
        <strain evidence="3">cv. Xinhai21</strain>
        <tissue evidence="2">Leaf</tissue>
    </source>
</reference>
<proteinExistence type="predicted"/>
<dbReference type="Proteomes" id="UP000239757">
    <property type="component" value="Unassembled WGS sequence"/>
</dbReference>
<accession>A0A2P5VXA7</accession>
<evidence type="ECO:0000256" key="1">
    <source>
        <dbReference type="SAM" id="MobiDB-lite"/>
    </source>
</evidence>
<sequence>MRRPRQAPIHPRTDEVGSSSALMQETTSVVTPPMAAPLTDFVFRLPSLMYYMPMTSTFSMQTMPMTIYTHTLFVSQTPLGSLFYQGGSFSKPSIPRPKDARWQPMQSTEGEEDKRLKPEP</sequence>
<evidence type="ECO:0000313" key="3">
    <source>
        <dbReference type="Proteomes" id="UP000239757"/>
    </source>
</evidence>
<protein>
    <submittedName>
        <fullName evidence="2">Uncharacterized protein</fullName>
    </submittedName>
</protein>